<dbReference type="AlphaFoldDB" id="A0A4R6UPG3"/>
<dbReference type="RefSeq" id="WP_133589434.1">
    <property type="nucleotide sequence ID" value="NZ_CP037953.1"/>
</dbReference>
<name>A0A4R6UPG3_9GAMM</name>
<keyword evidence="3" id="KW-1003">Cell membrane</keyword>
<evidence type="ECO:0000256" key="2">
    <source>
        <dbReference type="ARBA" id="ARBA00007430"/>
    </source>
</evidence>
<dbReference type="PANTHER" id="PTHR30250">
    <property type="entry name" value="PST FAMILY PREDICTED COLANIC ACID TRANSPORTER"/>
    <property type="match status" value="1"/>
</dbReference>
<gene>
    <name evidence="8" type="ORF">EV696_10582</name>
</gene>
<comment type="caution">
    <text evidence="8">The sequence shown here is derived from an EMBL/GenBank/DDBJ whole genome shotgun (WGS) entry which is preliminary data.</text>
</comment>
<feature type="transmembrane region" description="Helical" evidence="7">
    <location>
        <begin position="78"/>
        <end position="98"/>
    </location>
</feature>
<proteinExistence type="inferred from homology"/>
<feature type="transmembrane region" description="Helical" evidence="7">
    <location>
        <begin position="280"/>
        <end position="301"/>
    </location>
</feature>
<comment type="similarity">
    <text evidence="2">Belongs to the polysaccharide synthase family.</text>
</comment>
<evidence type="ECO:0000313" key="8">
    <source>
        <dbReference type="EMBL" id="TDQ49108.1"/>
    </source>
</evidence>
<feature type="transmembrane region" description="Helical" evidence="7">
    <location>
        <begin position="18"/>
        <end position="35"/>
    </location>
</feature>
<dbReference type="Pfam" id="PF13440">
    <property type="entry name" value="Polysacc_synt_3"/>
    <property type="match status" value="1"/>
</dbReference>
<organism evidence="8 9">
    <name type="scientific">Permianibacter aggregans</name>
    <dbReference type="NCBI Taxonomy" id="1510150"/>
    <lineage>
        <taxon>Bacteria</taxon>
        <taxon>Pseudomonadati</taxon>
        <taxon>Pseudomonadota</taxon>
        <taxon>Gammaproteobacteria</taxon>
        <taxon>Pseudomonadales</taxon>
        <taxon>Pseudomonadaceae</taxon>
        <taxon>Permianibacter</taxon>
    </lineage>
</organism>
<feature type="transmembrane region" description="Helical" evidence="7">
    <location>
        <begin position="412"/>
        <end position="430"/>
    </location>
</feature>
<evidence type="ECO:0000256" key="7">
    <source>
        <dbReference type="SAM" id="Phobius"/>
    </source>
</evidence>
<dbReference type="Proteomes" id="UP000295375">
    <property type="component" value="Unassembled WGS sequence"/>
</dbReference>
<protein>
    <submittedName>
        <fullName evidence="8">O-antigen/teichoic acid export membrane protein</fullName>
    </submittedName>
</protein>
<evidence type="ECO:0000256" key="1">
    <source>
        <dbReference type="ARBA" id="ARBA00004651"/>
    </source>
</evidence>
<feature type="transmembrane region" description="Helical" evidence="7">
    <location>
        <begin position="442"/>
        <end position="465"/>
    </location>
</feature>
<feature type="transmembrane region" description="Helical" evidence="7">
    <location>
        <begin position="41"/>
        <end position="66"/>
    </location>
</feature>
<feature type="transmembrane region" description="Helical" evidence="7">
    <location>
        <begin position="321"/>
        <end position="345"/>
    </location>
</feature>
<accession>A0A4R6UPG3</accession>
<comment type="subcellular location">
    <subcellularLocation>
        <location evidence="1">Cell membrane</location>
        <topology evidence="1">Multi-pass membrane protein</topology>
    </subcellularLocation>
</comment>
<keyword evidence="6 7" id="KW-0472">Membrane</keyword>
<evidence type="ECO:0000313" key="9">
    <source>
        <dbReference type="Proteomes" id="UP000295375"/>
    </source>
</evidence>
<evidence type="ECO:0000256" key="6">
    <source>
        <dbReference type="ARBA" id="ARBA00023136"/>
    </source>
</evidence>
<sequence length="488" mass="54604">MSRNKIAKGSLILIAKRWTVRLLSVFSTVILARLLEPSEFGLLALALSFSILFEVLAEFNFDFALIRTTELTDEHYHTAWTLNVIGNSVIALALGLSAPLLAEFAQVERATAVLQVIALCFFFDGLQNIGMVQWRRQLSFSQEFHLEFWRKVLEVGTALIWALVSPTVWALVAGMAVGRFSGVALSYVLHPFRPRFCLQHWRELWGFSGWAVAYNFVNRMAYRVDHFLIARFSNLTSVGFYSNAQMLAMLPTQEIVWPVTRALYPGFSSMLHDKARLRAAYLNALGGLLALAMPLAVGMAFCARSVVRVLLGEQWLDATPLVQGLAIAQIVVLSAASAVPLLLALGKIRGLFFRSLFLVGYRATFFYLALTWLGVGGVVWAVLASVLITTQWDNFMVLRALELPYRRYFQQLWRPLLAVSLMALVLWQWLPALAEDASVVDALLHLLLAAVLGGPVYLTTLLLSWRWAGKPDGLEKLALGWLQTRLAR</sequence>
<keyword evidence="5 7" id="KW-1133">Transmembrane helix</keyword>
<dbReference type="EMBL" id="SNYM01000005">
    <property type="protein sequence ID" value="TDQ49108.1"/>
    <property type="molecule type" value="Genomic_DNA"/>
</dbReference>
<dbReference type="PANTHER" id="PTHR30250:SF10">
    <property type="entry name" value="LIPOPOLYSACCHARIDE BIOSYNTHESIS PROTEIN WZXC"/>
    <property type="match status" value="1"/>
</dbReference>
<dbReference type="OrthoDB" id="8538786at2"/>
<dbReference type="InterPro" id="IPR050833">
    <property type="entry name" value="Poly_Biosynth_Transport"/>
</dbReference>
<keyword evidence="9" id="KW-1185">Reference proteome</keyword>
<evidence type="ECO:0000256" key="5">
    <source>
        <dbReference type="ARBA" id="ARBA00022989"/>
    </source>
</evidence>
<evidence type="ECO:0000256" key="4">
    <source>
        <dbReference type="ARBA" id="ARBA00022692"/>
    </source>
</evidence>
<evidence type="ECO:0000256" key="3">
    <source>
        <dbReference type="ARBA" id="ARBA00022475"/>
    </source>
</evidence>
<keyword evidence="4 7" id="KW-0812">Transmembrane</keyword>
<reference evidence="8 9" key="1">
    <citation type="submission" date="2019-03" db="EMBL/GenBank/DDBJ databases">
        <title>Genomic Encyclopedia of Type Strains, Phase IV (KMG-IV): sequencing the most valuable type-strain genomes for metagenomic binning, comparative biology and taxonomic classification.</title>
        <authorList>
            <person name="Goeker M."/>
        </authorList>
    </citation>
    <scope>NUCLEOTIDE SEQUENCE [LARGE SCALE GENOMIC DNA]</scope>
    <source>
        <strain evidence="8 9">DSM 103792</strain>
    </source>
</reference>
<feature type="transmembrane region" description="Helical" evidence="7">
    <location>
        <begin position="110"/>
        <end position="127"/>
    </location>
</feature>
<feature type="transmembrane region" description="Helical" evidence="7">
    <location>
        <begin position="365"/>
        <end position="392"/>
    </location>
</feature>
<dbReference type="GO" id="GO:0005886">
    <property type="term" value="C:plasma membrane"/>
    <property type="evidence" value="ECO:0007669"/>
    <property type="project" value="UniProtKB-SubCell"/>
</dbReference>
<dbReference type="CDD" id="cd13127">
    <property type="entry name" value="MATE_tuaB_like"/>
    <property type="match status" value="1"/>
</dbReference>